<reference evidence="1" key="1">
    <citation type="submission" date="2023-01" db="EMBL/GenBank/DDBJ databases">
        <title>Genome assembly of the deep-sea coral Lophelia pertusa.</title>
        <authorList>
            <person name="Herrera S."/>
            <person name="Cordes E."/>
        </authorList>
    </citation>
    <scope>NUCLEOTIDE SEQUENCE</scope>
    <source>
        <strain evidence="1">USNM1676648</strain>
        <tissue evidence="1">Polyp</tissue>
    </source>
</reference>
<proteinExistence type="predicted"/>
<evidence type="ECO:0000313" key="2">
    <source>
        <dbReference type="Proteomes" id="UP001163046"/>
    </source>
</evidence>
<dbReference type="AlphaFoldDB" id="A0A9W9YEH3"/>
<evidence type="ECO:0000313" key="1">
    <source>
        <dbReference type="EMBL" id="KAJ7330753.1"/>
    </source>
</evidence>
<accession>A0A9W9YEH3</accession>
<organism evidence="1 2">
    <name type="scientific">Desmophyllum pertusum</name>
    <dbReference type="NCBI Taxonomy" id="174260"/>
    <lineage>
        <taxon>Eukaryota</taxon>
        <taxon>Metazoa</taxon>
        <taxon>Cnidaria</taxon>
        <taxon>Anthozoa</taxon>
        <taxon>Hexacorallia</taxon>
        <taxon>Scleractinia</taxon>
        <taxon>Caryophylliina</taxon>
        <taxon>Caryophylliidae</taxon>
        <taxon>Desmophyllum</taxon>
    </lineage>
</organism>
<dbReference type="OrthoDB" id="269384at2759"/>
<keyword evidence="2" id="KW-1185">Reference proteome</keyword>
<sequence>MFRDPSQLHQDSQGRVSSFTLGMFLVSWTVLADEKCRLWGQAAGLGTALKKSSSRLTKFDDGKFNKSKSVSPQKEQKSLVCSTPLEDYPVVFNYLQTFKSMEHGQQITASCRWTGYHRMNVFSRHKVSSRPQEDVQ</sequence>
<gene>
    <name evidence="1" type="ORF">OS493_021682</name>
</gene>
<dbReference type="Proteomes" id="UP001163046">
    <property type="component" value="Unassembled WGS sequence"/>
</dbReference>
<comment type="caution">
    <text evidence="1">The sequence shown here is derived from an EMBL/GenBank/DDBJ whole genome shotgun (WGS) entry which is preliminary data.</text>
</comment>
<protein>
    <submittedName>
        <fullName evidence="1">Uncharacterized protein</fullName>
    </submittedName>
</protein>
<dbReference type="EMBL" id="MU827791">
    <property type="protein sequence ID" value="KAJ7330753.1"/>
    <property type="molecule type" value="Genomic_DNA"/>
</dbReference>
<name>A0A9W9YEH3_9CNID</name>